<proteinExistence type="predicted"/>
<dbReference type="SMART" id="SM00960">
    <property type="entry name" value="Robl_LC7"/>
    <property type="match status" value="1"/>
</dbReference>
<dbReference type="GO" id="GO:0032008">
    <property type="term" value="P:positive regulation of TOR signaling"/>
    <property type="evidence" value="ECO:0007669"/>
    <property type="project" value="InterPro"/>
</dbReference>
<dbReference type="Proteomes" id="UP000320913">
    <property type="component" value="Unassembled WGS sequence"/>
</dbReference>
<feature type="domain" description="Roadblock/LAMTOR2" evidence="1">
    <location>
        <begin position="16"/>
        <end position="106"/>
    </location>
</feature>
<evidence type="ECO:0000313" key="2">
    <source>
        <dbReference type="EMBL" id="TMQ50823.1"/>
    </source>
</evidence>
<gene>
    <name evidence="2" type="ORF">E6K71_01490</name>
    <name evidence="3" type="ORF">E6K75_09515</name>
</gene>
<dbReference type="EMBL" id="VBOR01000027">
    <property type="protein sequence ID" value="TMQ50823.1"/>
    <property type="molecule type" value="Genomic_DNA"/>
</dbReference>
<evidence type="ECO:0000313" key="4">
    <source>
        <dbReference type="Proteomes" id="UP000316292"/>
    </source>
</evidence>
<dbReference type="Gene3D" id="3.30.450.30">
    <property type="entry name" value="Dynein light chain 2a, cytoplasmic"/>
    <property type="match status" value="1"/>
</dbReference>
<evidence type="ECO:0000259" key="1">
    <source>
        <dbReference type="SMART" id="SM00960"/>
    </source>
</evidence>
<comment type="caution">
    <text evidence="3">The sequence shown here is derived from an EMBL/GenBank/DDBJ whole genome shotgun (WGS) entry which is preliminary data.</text>
</comment>
<dbReference type="AlphaFoldDB" id="A0A538SVH1"/>
<dbReference type="SUPFAM" id="SSF103196">
    <property type="entry name" value="Roadblock/LC7 domain"/>
    <property type="match status" value="1"/>
</dbReference>
<sequence>MVKGNWALFEEDFWSLNTILQNLIQSSSAKSVMLIDKTGQLISSIGEPPGFDVTSFSSLAAADFAANQQLAEMVGEMDFATLVHQGQNESMYLSLIANRVILVVLFDRKTSLGLVRLKARRGGEELLAVLNKLFDKLQYKNEDLSATTLGAEFTAEAESEIDSLFKE</sequence>
<dbReference type="Pfam" id="PF03259">
    <property type="entry name" value="Robl_LC7"/>
    <property type="match status" value="1"/>
</dbReference>
<evidence type="ECO:0000313" key="5">
    <source>
        <dbReference type="Proteomes" id="UP000320913"/>
    </source>
</evidence>
<protein>
    <submittedName>
        <fullName evidence="3">Roadblock/LC7 domain-containing protein</fullName>
    </submittedName>
</protein>
<dbReference type="InterPro" id="IPR004942">
    <property type="entry name" value="Roadblock/LAMTOR2_dom"/>
</dbReference>
<dbReference type="GO" id="GO:0060090">
    <property type="term" value="F:molecular adaptor activity"/>
    <property type="evidence" value="ECO:0007669"/>
    <property type="project" value="InterPro"/>
</dbReference>
<dbReference type="GO" id="GO:0005085">
    <property type="term" value="F:guanyl-nucleotide exchange factor activity"/>
    <property type="evidence" value="ECO:0007669"/>
    <property type="project" value="InterPro"/>
</dbReference>
<dbReference type="InterPro" id="IPR037587">
    <property type="entry name" value="LAMTOR2-like"/>
</dbReference>
<dbReference type="EMBL" id="VBOV01000262">
    <property type="protein sequence ID" value="TMQ55379.1"/>
    <property type="molecule type" value="Genomic_DNA"/>
</dbReference>
<evidence type="ECO:0000313" key="3">
    <source>
        <dbReference type="EMBL" id="TMQ55379.1"/>
    </source>
</evidence>
<organism evidence="3 5">
    <name type="scientific">Eiseniibacteriota bacterium</name>
    <dbReference type="NCBI Taxonomy" id="2212470"/>
    <lineage>
        <taxon>Bacteria</taxon>
        <taxon>Candidatus Eiseniibacteriota</taxon>
    </lineage>
</organism>
<reference evidence="4 5" key="1">
    <citation type="journal article" date="2019" name="Nat. Microbiol.">
        <title>Mediterranean grassland soil C-N compound turnover is dependent on rainfall and depth, and is mediated by genomically divergent microorganisms.</title>
        <authorList>
            <person name="Diamond S."/>
            <person name="Andeer P.F."/>
            <person name="Li Z."/>
            <person name="Crits-Christoph A."/>
            <person name="Burstein D."/>
            <person name="Anantharaman K."/>
            <person name="Lane K.R."/>
            <person name="Thomas B.C."/>
            <person name="Pan C."/>
            <person name="Northen T.R."/>
            <person name="Banfield J.F."/>
        </authorList>
    </citation>
    <scope>NUCLEOTIDE SEQUENCE [LARGE SCALE GENOMIC DNA]</scope>
    <source>
        <strain evidence="2">WS_1</strain>
        <strain evidence="3">WS_5</strain>
    </source>
</reference>
<dbReference type="PANTHER" id="PTHR13323">
    <property type="entry name" value="LATE ENDOSOMAL/LYSOSOMAL MP1 INTERACTING PROTEIN"/>
    <property type="match status" value="1"/>
</dbReference>
<dbReference type="Proteomes" id="UP000316292">
    <property type="component" value="Unassembled WGS sequence"/>
</dbReference>
<accession>A0A538SVH1</accession>
<name>A0A538SVH1_UNCEI</name>